<keyword evidence="4" id="KW-1185">Reference proteome</keyword>
<dbReference type="PATRIC" id="fig|1429439.4.peg.6963"/>
<evidence type="ECO:0000256" key="1">
    <source>
        <dbReference type="ARBA" id="ARBA00006056"/>
    </source>
</evidence>
<dbReference type="Gene3D" id="1.10.1530.10">
    <property type="match status" value="1"/>
</dbReference>
<evidence type="ECO:0000313" key="3">
    <source>
        <dbReference type="EMBL" id="ETW99156.1"/>
    </source>
</evidence>
<accession>W4LP21</accession>
<dbReference type="GO" id="GO:0016491">
    <property type="term" value="F:oxidoreductase activity"/>
    <property type="evidence" value="ECO:0007669"/>
    <property type="project" value="UniProtKB-KW"/>
</dbReference>
<proteinExistence type="inferred from homology"/>
<evidence type="ECO:0000313" key="4">
    <source>
        <dbReference type="Proteomes" id="UP000019140"/>
    </source>
</evidence>
<dbReference type="SUPFAM" id="SSF89733">
    <property type="entry name" value="L-sulfolactate dehydrogenase-like"/>
    <property type="match status" value="1"/>
</dbReference>
<organism evidence="3 4">
    <name type="scientific">Candidatus Entotheonella gemina</name>
    <dbReference type="NCBI Taxonomy" id="1429439"/>
    <lineage>
        <taxon>Bacteria</taxon>
        <taxon>Pseudomonadati</taxon>
        <taxon>Nitrospinota/Tectimicrobiota group</taxon>
        <taxon>Candidatus Tectimicrobiota</taxon>
        <taxon>Candidatus Entotheonellia</taxon>
        <taxon>Candidatus Entotheonellales</taxon>
        <taxon>Candidatus Entotheonellaceae</taxon>
        <taxon>Candidatus Entotheonella</taxon>
    </lineage>
</organism>
<dbReference type="AlphaFoldDB" id="W4LP21"/>
<dbReference type="PANTHER" id="PTHR11091">
    <property type="entry name" value="OXIDOREDUCTASE-RELATED"/>
    <property type="match status" value="1"/>
</dbReference>
<reference evidence="3 4" key="1">
    <citation type="journal article" date="2014" name="Nature">
        <title>An environmental bacterial taxon with a large and distinct metabolic repertoire.</title>
        <authorList>
            <person name="Wilson M.C."/>
            <person name="Mori T."/>
            <person name="Ruckert C."/>
            <person name="Uria A.R."/>
            <person name="Helf M.J."/>
            <person name="Takada K."/>
            <person name="Gernert C."/>
            <person name="Steffens U.A."/>
            <person name="Heycke N."/>
            <person name="Schmitt S."/>
            <person name="Rinke C."/>
            <person name="Helfrich E.J."/>
            <person name="Brachmann A.O."/>
            <person name="Gurgui C."/>
            <person name="Wakimoto T."/>
            <person name="Kracht M."/>
            <person name="Crusemann M."/>
            <person name="Hentschel U."/>
            <person name="Abe I."/>
            <person name="Matsunaga S."/>
            <person name="Kalinowski J."/>
            <person name="Takeyama H."/>
            <person name="Piel J."/>
        </authorList>
    </citation>
    <scope>NUCLEOTIDE SEQUENCE [LARGE SCALE GENOMIC DNA]</scope>
    <source>
        <strain evidence="4">TSY2</strain>
    </source>
</reference>
<comment type="caution">
    <text evidence="3">The sequence shown here is derived from an EMBL/GenBank/DDBJ whole genome shotgun (WGS) entry which is preliminary data.</text>
</comment>
<dbReference type="InterPro" id="IPR043144">
    <property type="entry name" value="Mal/L-sulf/L-lact_DH-like_ah"/>
</dbReference>
<dbReference type="InterPro" id="IPR003767">
    <property type="entry name" value="Malate/L-lactate_DH-like"/>
</dbReference>
<dbReference type="Proteomes" id="UP000019140">
    <property type="component" value="Unassembled WGS sequence"/>
</dbReference>
<keyword evidence="2" id="KW-0560">Oxidoreductase</keyword>
<dbReference type="Gene3D" id="3.30.1370.60">
    <property type="entry name" value="Hypothetical oxidoreductase yiak, domain 2"/>
    <property type="match status" value="1"/>
</dbReference>
<dbReference type="HOGENOM" id="CLU_040452_0_0_7"/>
<evidence type="ECO:0008006" key="5">
    <source>
        <dbReference type="Google" id="ProtNLM"/>
    </source>
</evidence>
<dbReference type="PANTHER" id="PTHR11091:SF0">
    <property type="entry name" value="MALATE DEHYDROGENASE"/>
    <property type="match status" value="1"/>
</dbReference>
<dbReference type="InterPro" id="IPR043143">
    <property type="entry name" value="Mal/L-sulf/L-lact_DH-like_NADP"/>
</dbReference>
<evidence type="ECO:0000256" key="2">
    <source>
        <dbReference type="ARBA" id="ARBA00023002"/>
    </source>
</evidence>
<gene>
    <name evidence="3" type="ORF">ETSY2_41430</name>
</gene>
<protein>
    <recommendedName>
        <fullName evidence="5">Lactate dehydrogenase</fullName>
    </recommendedName>
</protein>
<dbReference type="InterPro" id="IPR036111">
    <property type="entry name" value="Mal/L-sulfo/L-lacto_DH-like_sf"/>
</dbReference>
<dbReference type="EMBL" id="AZHX01001869">
    <property type="protein sequence ID" value="ETW99156.1"/>
    <property type="molecule type" value="Genomic_DNA"/>
</dbReference>
<comment type="similarity">
    <text evidence="1">Belongs to the LDH2/MDH2 oxidoreductase family.</text>
</comment>
<sequence>MTDVTLDPDTPETVRLSVREATELGAHALEQLGFAAEDVRIIIVQLIDNALCGYPFASLPRILAMAQNDRVKASRTEMQVTYETPVSALLDGGNNVGYVAVYKATEVAITKAREHRFSIVGAYHSYFSGRNAYYMEQIVNAGFVGLHLASAAPHVVPLGGTQPALGTNPICFGFPAAHGPVTIDLSTAALQWGEVLLHAHLGHPLPEGVGLDPHGQPTRDAAEVVRGGVVPFGGHKGYSLSFAVQAMGLLAGAALPRGQVQDYGFLFVVFDPGLLIPAEDFKRQVSELIERIKAVPLQPGVEAIRIPSERAFAERQRRRVEGLVVERKVVEALQAL</sequence>
<name>W4LP21_9BACT</name>
<dbReference type="Pfam" id="PF02615">
    <property type="entry name" value="Ldh_2"/>
    <property type="match status" value="1"/>
</dbReference>